<accession>T1I925</accession>
<protein>
    <recommendedName>
        <fullName evidence="3">Peptidase A2 domain-containing protein</fullName>
    </recommendedName>
</protein>
<dbReference type="GO" id="GO:0004190">
    <property type="term" value="F:aspartic-type endopeptidase activity"/>
    <property type="evidence" value="ECO:0007669"/>
    <property type="project" value="InterPro"/>
</dbReference>
<evidence type="ECO:0000313" key="1">
    <source>
        <dbReference type="EnsemblMetazoa" id="RPRC012797-PA"/>
    </source>
</evidence>
<reference evidence="1" key="1">
    <citation type="submission" date="2015-05" db="UniProtKB">
        <authorList>
            <consortium name="EnsemblMetazoa"/>
        </authorList>
    </citation>
    <scope>IDENTIFICATION</scope>
</reference>
<dbReference type="Proteomes" id="UP000015103">
    <property type="component" value="Unassembled WGS sequence"/>
</dbReference>
<organism evidence="1 2">
    <name type="scientific">Rhodnius prolixus</name>
    <name type="common">Triatomid bug</name>
    <dbReference type="NCBI Taxonomy" id="13249"/>
    <lineage>
        <taxon>Eukaryota</taxon>
        <taxon>Metazoa</taxon>
        <taxon>Ecdysozoa</taxon>
        <taxon>Arthropoda</taxon>
        <taxon>Hexapoda</taxon>
        <taxon>Insecta</taxon>
        <taxon>Pterygota</taxon>
        <taxon>Neoptera</taxon>
        <taxon>Paraneoptera</taxon>
        <taxon>Hemiptera</taxon>
        <taxon>Heteroptera</taxon>
        <taxon>Panheteroptera</taxon>
        <taxon>Cimicomorpha</taxon>
        <taxon>Reduviidae</taxon>
        <taxon>Triatominae</taxon>
        <taxon>Rhodnius</taxon>
    </lineage>
</organism>
<dbReference type="PROSITE" id="PS00141">
    <property type="entry name" value="ASP_PROTEASE"/>
    <property type="match status" value="1"/>
</dbReference>
<dbReference type="AlphaFoldDB" id="T1I925"/>
<evidence type="ECO:0008006" key="3">
    <source>
        <dbReference type="Google" id="ProtNLM"/>
    </source>
</evidence>
<dbReference type="SUPFAM" id="SSF50630">
    <property type="entry name" value="Acid proteases"/>
    <property type="match status" value="1"/>
</dbReference>
<dbReference type="EMBL" id="ACPB03021179">
    <property type="status" value="NOT_ANNOTATED_CDS"/>
    <property type="molecule type" value="Genomic_DNA"/>
</dbReference>
<dbReference type="GO" id="GO:0006508">
    <property type="term" value="P:proteolysis"/>
    <property type="evidence" value="ECO:0007669"/>
    <property type="project" value="InterPro"/>
</dbReference>
<dbReference type="eggNOG" id="KOG0017">
    <property type="taxonomic scope" value="Eukaryota"/>
</dbReference>
<dbReference type="InParanoid" id="T1I925"/>
<dbReference type="InterPro" id="IPR043502">
    <property type="entry name" value="DNA/RNA_pol_sf"/>
</dbReference>
<dbReference type="SUPFAM" id="SSF56672">
    <property type="entry name" value="DNA/RNA polymerases"/>
    <property type="match status" value="1"/>
</dbReference>
<dbReference type="PANTHER" id="PTHR37984:SF8">
    <property type="entry name" value="CCHC-TYPE DOMAIN-CONTAINING PROTEIN"/>
    <property type="match status" value="1"/>
</dbReference>
<dbReference type="Gene3D" id="3.10.10.10">
    <property type="entry name" value="HIV Type 1 Reverse Transcriptase, subunit A, domain 1"/>
    <property type="match status" value="1"/>
</dbReference>
<dbReference type="CDD" id="cd00303">
    <property type="entry name" value="retropepsin_like"/>
    <property type="match status" value="1"/>
</dbReference>
<dbReference type="EnsemblMetazoa" id="RPRC012797-RA">
    <property type="protein sequence ID" value="RPRC012797-PA"/>
    <property type="gene ID" value="RPRC012797"/>
</dbReference>
<dbReference type="Gene3D" id="2.40.70.10">
    <property type="entry name" value="Acid Proteases"/>
    <property type="match status" value="1"/>
</dbReference>
<dbReference type="OMA" id="INAMEPC"/>
<dbReference type="PANTHER" id="PTHR37984">
    <property type="entry name" value="PROTEIN CBG26694"/>
    <property type="match status" value="1"/>
</dbReference>
<dbReference type="InterPro" id="IPR001969">
    <property type="entry name" value="Aspartic_peptidase_AS"/>
</dbReference>
<keyword evidence="2" id="KW-1185">Reference proteome</keyword>
<dbReference type="STRING" id="13249.T1I925"/>
<dbReference type="HOGENOM" id="CLU_1099682_0_0_1"/>
<proteinExistence type="predicted"/>
<name>T1I925_RHOPR</name>
<sequence>MHEFNKSKCPAFGKQCRKCLKYNHFAIVCHAKLDKVREVEDVGNDSDLLKISTSEMRKMTISLNINGLSLQALIDTGATCNVIGWNHINAMEPCPMVRNTRQRLKFFNGAREQAAGECTLPIKIKRKLFQVKFFVTNHEELILGLGTALEMELINPDKEVLIRKTEVEKYKDVFSKELGDIGTLKLQLKSDAVPVIESPRRFPIGVRRQIKEELENLERQGIIRKVNKPTEWTTNMVLVVTQGETGYALLQKH</sequence>
<dbReference type="GO" id="GO:0071897">
    <property type="term" value="P:DNA biosynthetic process"/>
    <property type="evidence" value="ECO:0007669"/>
    <property type="project" value="UniProtKB-ARBA"/>
</dbReference>
<dbReference type="VEuPathDB" id="VectorBase:RPRC012797"/>
<evidence type="ECO:0000313" key="2">
    <source>
        <dbReference type="Proteomes" id="UP000015103"/>
    </source>
</evidence>
<dbReference type="InterPro" id="IPR050951">
    <property type="entry name" value="Retrovirus_Pol_polyprotein"/>
</dbReference>
<dbReference type="InterPro" id="IPR021109">
    <property type="entry name" value="Peptidase_aspartic_dom_sf"/>
</dbReference>